<proteinExistence type="predicted"/>
<dbReference type="AlphaFoldDB" id="A0A0D3KDS6"/>
<dbReference type="RefSeq" id="XP_005786340.1">
    <property type="nucleotide sequence ID" value="XM_005786283.1"/>
</dbReference>
<evidence type="ECO:0000313" key="2">
    <source>
        <dbReference type="EnsemblProtists" id="EOD33911"/>
    </source>
</evidence>
<dbReference type="KEGG" id="ehx:EMIHUDRAFT_243438"/>
<evidence type="ECO:0000256" key="1">
    <source>
        <dbReference type="SAM" id="MobiDB-lite"/>
    </source>
</evidence>
<dbReference type="PANTHER" id="PTHR23108:SF0">
    <property type="entry name" value="METHYLTRANSFERASE-LIKE PROTEIN 22"/>
    <property type="match status" value="1"/>
</dbReference>
<sequence>MSTDADLHLSDVHLRADCSDAGCDLPCETVFPFAEAADAASSSDDAHEPTAAVDEDGDLLCARRKRRKLATPGRGRLRICHALATPLSDVGLQVWRGALLLCDHLFARESAQLLDGAVVLDLGAGCGLTSAAACLAGARAVFCTDAHTASLRNSANNADANGVGGLVRVRRLDWSAVDVWPSPSEGEFGWSSSDLQALRGATVLLAADCVYDDGMTSALVALMSRVLPALGPSAVAFVSLERRVNFCLEGMCARAPAAEHFHRELEAQRGLLVGSLVAPDGVPQRFEYERAPTLELWRVRAACASAEQGASERRVRSENSAEPVSGDILVRGASSLTPRS</sequence>
<dbReference type="InterPro" id="IPR019410">
    <property type="entry name" value="Methyltransf_16"/>
</dbReference>
<reference evidence="2" key="2">
    <citation type="submission" date="2024-10" db="UniProtKB">
        <authorList>
            <consortium name="EnsemblProtists"/>
        </authorList>
    </citation>
    <scope>IDENTIFICATION</scope>
</reference>
<protein>
    <recommendedName>
        <fullName evidence="4">Methyltransferase-like protein 22</fullName>
    </recommendedName>
</protein>
<dbReference type="Proteomes" id="UP000013827">
    <property type="component" value="Unassembled WGS sequence"/>
</dbReference>
<feature type="compositionally biased region" description="Basic and acidic residues" evidence="1">
    <location>
        <begin position="310"/>
        <end position="319"/>
    </location>
</feature>
<dbReference type="RefSeq" id="XP_005771407.1">
    <property type="nucleotide sequence ID" value="XM_005771350.1"/>
</dbReference>
<reference evidence="3" key="1">
    <citation type="journal article" date="2013" name="Nature">
        <title>Pan genome of the phytoplankton Emiliania underpins its global distribution.</title>
        <authorList>
            <person name="Read B.A."/>
            <person name="Kegel J."/>
            <person name="Klute M.J."/>
            <person name="Kuo A."/>
            <person name="Lefebvre S.C."/>
            <person name="Maumus F."/>
            <person name="Mayer C."/>
            <person name="Miller J."/>
            <person name="Monier A."/>
            <person name="Salamov A."/>
            <person name="Young J."/>
            <person name="Aguilar M."/>
            <person name="Claverie J.M."/>
            <person name="Frickenhaus S."/>
            <person name="Gonzalez K."/>
            <person name="Herman E.K."/>
            <person name="Lin Y.C."/>
            <person name="Napier J."/>
            <person name="Ogata H."/>
            <person name="Sarno A.F."/>
            <person name="Shmutz J."/>
            <person name="Schroeder D."/>
            <person name="de Vargas C."/>
            <person name="Verret F."/>
            <person name="von Dassow P."/>
            <person name="Valentin K."/>
            <person name="Van de Peer Y."/>
            <person name="Wheeler G."/>
            <person name="Dacks J.B."/>
            <person name="Delwiche C.F."/>
            <person name="Dyhrman S.T."/>
            <person name="Glockner G."/>
            <person name="John U."/>
            <person name="Richards T."/>
            <person name="Worden A.Z."/>
            <person name="Zhang X."/>
            <person name="Grigoriev I.V."/>
            <person name="Allen A.E."/>
            <person name="Bidle K."/>
            <person name="Borodovsky M."/>
            <person name="Bowler C."/>
            <person name="Brownlee C."/>
            <person name="Cock J.M."/>
            <person name="Elias M."/>
            <person name="Gladyshev V.N."/>
            <person name="Groth M."/>
            <person name="Guda C."/>
            <person name="Hadaegh A."/>
            <person name="Iglesias-Rodriguez M.D."/>
            <person name="Jenkins J."/>
            <person name="Jones B.M."/>
            <person name="Lawson T."/>
            <person name="Leese F."/>
            <person name="Lindquist E."/>
            <person name="Lobanov A."/>
            <person name="Lomsadze A."/>
            <person name="Malik S.B."/>
            <person name="Marsh M.E."/>
            <person name="Mackinder L."/>
            <person name="Mock T."/>
            <person name="Mueller-Roeber B."/>
            <person name="Pagarete A."/>
            <person name="Parker M."/>
            <person name="Probert I."/>
            <person name="Quesneville H."/>
            <person name="Raines C."/>
            <person name="Rensing S.A."/>
            <person name="Riano-Pachon D.M."/>
            <person name="Richier S."/>
            <person name="Rokitta S."/>
            <person name="Shiraiwa Y."/>
            <person name="Soanes D.M."/>
            <person name="van der Giezen M."/>
            <person name="Wahlund T.M."/>
            <person name="Williams B."/>
            <person name="Wilson W."/>
            <person name="Wolfe G."/>
            <person name="Wurch L.L."/>
        </authorList>
    </citation>
    <scope>NUCLEOTIDE SEQUENCE</scope>
</reference>
<evidence type="ECO:0000313" key="3">
    <source>
        <dbReference type="Proteomes" id="UP000013827"/>
    </source>
</evidence>
<organism evidence="2 3">
    <name type="scientific">Emiliania huxleyi (strain CCMP1516)</name>
    <dbReference type="NCBI Taxonomy" id="280463"/>
    <lineage>
        <taxon>Eukaryota</taxon>
        <taxon>Haptista</taxon>
        <taxon>Haptophyta</taxon>
        <taxon>Prymnesiophyceae</taxon>
        <taxon>Isochrysidales</taxon>
        <taxon>Noelaerhabdaceae</taxon>
        <taxon>Emiliania</taxon>
    </lineage>
</organism>
<dbReference type="EnsemblProtists" id="EOD18978">
    <property type="protein sequence ID" value="EOD18978"/>
    <property type="gene ID" value="EMIHUDRAFT_243438"/>
</dbReference>
<dbReference type="HOGENOM" id="CLU_048361_2_0_1"/>
<accession>A0A0D3KDS6</accession>
<dbReference type="GO" id="GO:0008276">
    <property type="term" value="F:protein methyltransferase activity"/>
    <property type="evidence" value="ECO:0007669"/>
    <property type="project" value="InterPro"/>
</dbReference>
<evidence type="ECO:0008006" key="4">
    <source>
        <dbReference type="Google" id="ProtNLM"/>
    </source>
</evidence>
<dbReference type="Gene3D" id="3.40.50.150">
    <property type="entry name" value="Vaccinia Virus protein VP39"/>
    <property type="match status" value="1"/>
</dbReference>
<dbReference type="KEGG" id="ehx:EMIHUDRAFT_111457"/>
<dbReference type="InterPro" id="IPR038899">
    <property type="entry name" value="METTL22"/>
</dbReference>
<dbReference type="PaxDb" id="2903-EOD18978"/>
<keyword evidence="3" id="KW-1185">Reference proteome</keyword>
<dbReference type="Pfam" id="PF10294">
    <property type="entry name" value="Methyltransf_16"/>
    <property type="match status" value="1"/>
</dbReference>
<dbReference type="GO" id="GO:0005634">
    <property type="term" value="C:nucleus"/>
    <property type="evidence" value="ECO:0007669"/>
    <property type="project" value="TreeGrafter"/>
</dbReference>
<feature type="region of interest" description="Disordered" evidence="1">
    <location>
        <begin position="307"/>
        <end position="340"/>
    </location>
</feature>
<dbReference type="PANTHER" id="PTHR23108">
    <property type="entry name" value="METHYLTRANSFERASE-RELATED"/>
    <property type="match status" value="1"/>
</dbReference>
<dbReference type="InterPro" id="IPR029063">
    <property type="entry name" value="SAM-dependent_MTases_sf"/>
</dbReference>
<dbReference type="eggNOG" id="KOG2497">
    <property type="taxonomic scope" value="Eukaryota"/>
</dbReference>
<dbReference type="STRING" id="2903.R1C8L5"/>
<dbReference type="EnsemblProtists" id="EOD33911">
    <property type="protein sequence ID" value="EOD33911"/>
    <property type="gene ID" value="EMIHUDRAFT_111457"/>
</dbReference>
<name>A0A0D3KDS6_EMIH1</name>
<dbReference type="GeneID" id="17279180"/>
<dbReference type="GeneID" id="17264521"/>
<dbReference type="SUPFAM" id="SSF53335">
    <property type="entry name" value="S-adenosyl-L-methionine-dependent methyltransferases"/>
    <property type="match status" value="1"/>
</dbReference>